<reference evidence="1" key="1">
    <citation type="journal article" date="2023" name="Mol. Phylogenet. Evol.">
        <title>Genome-scale phylogeny and comparative genomics of the fungal order Sordariales.</title>
        <authorList>
            <person name="Hensen N."/>
            <person name="Bonometti L."/>
            <person name="Westerberg I."/>
            <person name="Brannstrom I.O."/>
            <person name="Guillou S."/>
            <person name="Cros-Aarteil S."/>
            <person name="Calhoun S."/>
            <person name="Haridas S."/>
            <person name="Kuo A."/>
            <person name="Mondo S."/>
            <person name="Pangilinan J."/>
            <person name="Riley R."/>
            <person name="LaButti K."/>
            <person name="Andreopoulos B."/>
            <person name="Lipzen A."/>
            <person name="Chen C."/>
            <person name="Yan M."/>
            <person name="Daum C."/>
            <person name="Ng V."/>
            <person name="Clum A."/>
            <person name="Steindorff A."/>
            <person name="Ohm R.A."/>
            <person name="Martin F."/>
            <person name="Silar P."/>
            <person name="Natvig D.O."/>
            <person name="Lalanne C."/>
            <person name="Gautier V."/>
            <person name="Ament-Velasquez S.L."/>
            <person name="Kruys A."/>
            <person name="Hutchinson M.I."/>
            <person name="Powell A.J."/>
            <person name="Barry K."/>
            <person name="Miller A.N."/>
            <person name="Grigoriev I.V."/>
            <person name="Debuchy R."/>
            <person name="Gladieux P."/>
            <person name="Hiltunen Thoren M."/>
            <person name="Johannesson H."/>
        </authorList>
    </citation>
    <scope>NUCLEOTIDE SEQUENCE</scope>
    <source>
        <strain evidence="1">CBS 958.72</strain>
    </source>
</reference>
<evidence type="ECO:0000313" key="1">
    <source>
        <dbReference type="EMBL" id="KAK3361541.1"/>
    </source>
</evidence>
<gene>
    <name evidence="1" type="ORF">B0T24DRAFT_671222</name>
</gene>
<reference evidence="1" key="2">
    <citation type="submission" date="2023-06" db="EMBL/GenBank/DDBJ databases">
        <authorList>
            <consortium name="Lawrence Berkeley National Laboratory"/>
            <person name="Haridas S."/>
            <person name="Hensen N."/>
            <person name="Bonometti L."/>
            <person name="Westerberg I."/>
            <person name="Brannstrom I.O."/>
            <person name="Guillou S."/>
            <person name="Cros-Aarteil S."/>
            <person name="Calhoun S."/>
            <person name="Kuo A."/>
            <person name="Mondo S."/>
            <person name="Pangilinan J."/>
            <person name="Riley R."/>
            <person name="Labutti K."/>
            <person name="Andreopoulos B."/>
            <person name="Lipzen A."/>
            <person name="Chen C."/>
            <person name="Yanf M."/>
            <person name="Daum C."/>
            <person name="Ng V."/>
            <person name="Clum A."/>
            <person name="Steindorff A."/>
            <person name="Ohm R."/>
            <person name="Martin F."/>
            <person name="Silar P."/>
            <person name="Natvig D."/>
            <person name="Lalanne C."/>
            <person name="Gautier V."/>
            <person name="Ament-Velasquez S.L."/>
            <person name="Kruys A."/>
            <person name="Hutchinson M.I."/>
            <person name="Powell A.J."/>
            <person name="Barry K."/>
            <person name="Miller A.N."/>
            <person name="Grigoriev I.V."/>
            <person name="Debuchy R."/>
            <person name="Gladieux P."/>
            <person name="Thoren M.H."/>
            <person name="Johannesson H."/>
        </authorList>
    </citation>
    <scope>NUCLEOTIDE SEQUENCE</scope>
    <source>
        <strain evidence="1">CBS 958.72</strain>
    </source>
</reference>
<accession>A0AAE0JUS4</accession>
<comment type="caution">
    <text evidence="1">The sequence shown here is derived from an EMBL/GenBank/DDBJ whole genome shotgun (WGS) entry which is preliminary data.</text>
</comment>
<sequence>MATRTGLLAPRPGVLFANQKGSKSARIQPLHQVSPSLRSGQVAVAIFMLEKAATQPQPPAHGDYGTAICNRRNACPVPADKNDRNVQTCYTNLTSCHGDSGGLIFNAGNQVPGKPSAAMRKHAISARTGYGPDCDDSAPVRKGAQSTYASEVPPFACSCKTDRVVGPAAAFNILLVQRSSWCSARHTALVWVVKGNQNDG</sequence>
<dbReference type="AlphaFoldDB" id="A0AAE0JUS4"/>
<name>A0AAE0JUS4_9PEZI</name>
<dbReference type="EMBL" id="JAULSN010000011">
    <property type="protein sequence ID" value="KAK3361541.1"/>
    <property type="molecule type" value="Genomic_DNA"/>
</dbReference>
<protein>
    <submittedName>
        <fullName evidence="1">Uncharacterized protein</fullName>
    </submittedName>
</protein>
<organism evidence="1 2">
    <name type="scientific">Lasiosphaeria ovina</name>
    <dbReference type="NCBI Taxonomy" id="92902"/>
    <lineage>
        <taxon>Eukaryota</taxon>
        <taxon>Fungi</taxon>
        <taxon>Dikarya</taxon>
        <taxon>Ascomycota</taxon>
        <taxon>Pezizomycotina</taxon>
        <taxon>Sordariomycetes</taxon>
        <taxon>Sordariomycetidae</taxon>
        <taxon>Sordariales</taxon>
        <taxon>Lasiosphaeriaceae</taxon>
        <taxon>Lasiosphaeria</taxon>
    </lineage>
</organism>
<proteinExistence type="predicted"/>
<dbReference type="Proteomes" id="UP001287356">
    <property type="component" value="Unassembled WGS sequence"/>
</dbReference>
<evidence type="ECO:0000313" key="2">
    <source>
        <dbReference type="Proteomes" id="UP001287356"/>
    </source>
</evidence>
<keyword evidence="2" id="KW-1185">Reference proteome</keyword>